<evidence type="ECO:0008006" key="3">
    <source>
        <dbReference type="Google" id="ProtNLM"/>
    </source>
</evidence>
<accession>A0A6J5M6Y8</accession>
<gene>
    <name evidence="2" type="ORF">UFOVP421_14</name>
</gene>
<dbReference type="EMBL" id="LR796402">
    <property type="protein sequence ID" value="CAB4141901.1"/>
    <property type="molecule type" value="Genomic_DNA"/>
</dbReference>
<name>A0A6J5M6Y8_9CAUD</name>
<reference evidence="2" key="1">
    <citation type="submission" date="2020-04" db="EMBL/GenBank/DDBJ databases">
        <authorList>
            <person name="Chiriac C."/>
            <person name="Salcher M."/>
            <person name="Ghai R."/>
            <person name="Kavagutti S V."/>
        </authorList>
    </citation>
    <scope>NUCLEOTIDE SEQUENCE</scope>
</reference>
<organism evidence="2">
    <name type="scientific">uncultured Caudovirales phage</name>
    <dbReference type="NCBI Taxonomy" id="2100421"/>
    <lineage>
        <taxon>Viruses</taxon>
        <taxon>Duplodnaviria</taxon>
        <taxon>Heunggongvirae</taxon>
        <taxon>Uroviricota</taxon>
        <taxon>Caudoviricetes</taxon>
        <taxon>Peduoviridae</taxon>
        <taxon>Maltschvirus</taxon>
        <taxon>Maltschvirus maltsch</taxon>
    </lineage>
</organism>
<sequence length="87" mass="9864">MSSKRDMSGALFKNARKEKETHADYRGDVTIEGREFWLDAWLNKDKNGQTYMGLKLKPKEAPADMPAHRDVRPSAKPALDDTDGIPF</sequence>
<feature type="region of interest" description="Disordered" evidence="1">
    <location>
        <begin position="1"/>
        <end position="22"/>
    </location>
</feature>
<feature type="compositionally biased region" description="Basic and acidic residues" evidence="1">
    <location>
        <begin position="60"/>
        <end position="73"/>
    </location>
</feature>
<proteinExistence type="predicted"/>
<protein>
    <recommendedName>
        <fullName evidence="3">DUF736 domain-containing protein</fullName>
    </recommendedName>
</protein>
<evidence type="ECO:0000313" key="2">
    <source>
        <dbReference type="EMBL" id="CAB4141901.1"/>
    </source>
</evidence>
<feature type="region of interest" description="Disordered" evidence="1">
    <location>
        <begin position="60"/>
        <end position="87"/>
    </location>
</feature>
<evidence type="ECO:0000256" key="1">
    <source>
        <dbReference type="SAM" id="MobiDB-lite"/>
    </source>
</evidence>